<name>A0A1X7JMG3_9SPHI</name>
<evidence type="ECO:0000313" key="4">
    <source>
        <dbReference type="Proteomes" id="UP000192980"/>
    </source>
</evidence>
<dbReference type="CDD" id="cd06170">
    <property type="entry name" value="LuxR_C_like"/>
    <property type="match status" value="1"/>
</dbReference>
<dbReference type="GO" id="GO:0006355">
    <property type="term" value="P:regulation of DNA-templated transcription"/>
    <property type="evidence" value="ECO:0007669"/>
    <property type="project" value="InterPro"/>
</dbReference>
<dbReference type="PROSITE" id="PS50110">
    <property type="entry name" value="RESPONSE_REGULATORY"/>
    <property type="match status" value="1"/>
</dbReference>
<dbReference type="SMART" id="SM00421">
    <property type="entry name" value="HTH_LUXR"/>
    <property type="match status" value="1"/>
</dbReference>
<dbReference type="Pfam" id="PF00196">
    <property type="entry name" value="GerE"/>
    <property type="match status" value="1"/>
</dbReference>
<sequence>MIKIILADDHLLVRNGIKMLLDTDENIEVIAELDNGREVVDLLKGGVDCDMIISDISMPEMDGMELADRLRSDYPLIKLVLLSMLNDQAHLLQAFEKGASGYLVKNIDYEELLFAVKHVHKGGRYLCDELSQLLITYLREQPQYGLDNTRALDQIEISDRELEVLHLIGEGFTNQEIADQLFLSKRTVEGHRQNLIDKTGAKNSASLIKYAAMRGLIN</sequence>
<dbReference type="EMBL" id="FXAU01000003">
    <property type="protein sequence ID" value="SMG29063.1"/>
    <property type="molecule type" value="Genomic_DNA"/>
</dbReference>
<keyword evidence="2" id="KW-0238">DNA-binding</keyword>
<dbReference type="STRING" id="561061.SAMN05660862_1871"/>
<dbReference type="GO" id="GO:0000160">
    <property type="term" value="P:phosphorelay signal transduction system"/>
    <property type="evidence" value="ECO:0007669"/>
    <property type="project" value="InterPro"/>
</dbReference>
<evidence type="ECO:0000256" key="2">
    <source>
        <dbReference type="ARBA" id="ARBA00023125"/>
    </source>
</evidence>
<evidence type="ECO:0000313" key="3">
    <source>
        <dbReference type="EMBL" id="SMG29063.1"/>
    </source>
</evidence>
<dbReference type="InterPro" id="IPR000792">
    <property type="entry name" value="Tscrpt_reg_LuxR_C"/>
</dbReference>
<dbReference type="InterPro" id="IPR058245">
    <property type="entry name" value="NreC/VraR/RcsB-like_REC"/>
</dbReference>
<dbReference type="PANTHER" id="PTHR43214:SF43">
    <property type="entry name" value="TWO-COMPONENT RESPONSE REGULATOR"/>
    <property type="match status" value="1"/>
</dbReference>
<evidence type="ECO:0000256" key="1">
    <source>
        <dbReference type="ARBA" id="ARBA00022553"/>
    </source>
</evidence>
<dbReference type="SMART" id="SM00448">
    <property type="entry name" value="REC"/>
    <property type="match status" value="1"/>
</dbReference>
<gene>
    <name evidence="3" type="ORF">SAMN05660862_1871</name>
</gene>
<dbReference type="Pfam" id="PF00072">
    <property type="entry name" value="Response_reg"/>
    <property type="match status" value="1"/>
</dbReference>
<accession>A0A1X7JMG3</accession>
<dbReference type="SUPFAM" id="SSF52172">
    <property type="entry name" value="CheY-like"/>
    <property type="match status" value="1"/>
</dbReference>
<dbReference type="GO" id="GO:0003677">
    <property type="term" value="F:DNA binding"/>
    <property type="evidence" value="ECO:0007669"/>
    <property type="project" value="UniProtKB-KW"/>
</dbReference>
<organism evidence="3 4">
    <name type="scientific">Sphingobacterium psychroaquaticum</name>
    <dbReference type="NCBI Taxonomy" id="561061"/>
    <lineage>
        <taxon>Bacteria</taxon>
        <taxon>Pseudomonadati</taxon>
        <taxon>Bacteroidota</taxon>
        <taxon>Sphingobacteriia</taxon>
        <taxon>Sphingobacteriales</taxon>
        <taxon>Sphingobacteriaceae</taxon>
        <taxon>Sphingobacterium</taxon>
    </lineage>
</organism>
<dbReference type="Proteomes" id="UP000192980">
    <property type="component" value="Unassembled WGS sequence"/>
</dbReference>
<dbReference type="PROSITE" id="PS50043">
    <property type="entry name" value="HTH_LUXR_2"/>
    <property type="match status" value="1"/>
</dbReference>
<reference evidence="3 4" key="1">
    <citation type="submission" date="2017-04" db="EMBL/GenBank/DDBJ databases">
        <authorList>
            <person name="Afonso C.L."/>
            <person name="Miller P.J."/>
            <person name="Scott M.A."/>
            <person name="Spackman E."/>
            <person name="Goraichik I."/>
            <person name="Dimitrov K.M."/>
            <person name="Suarez D.L."/>
            <person name="Swayne D.E."/>
        </authorList>
    </citation>
    <scope>NUCLEOTIDE SEQUENCE [LARGE SCALE GENOMIC DNA]</scope>
    <source>
        <strain evidence="3 4">DSM 22418</strain>
    </source>
</reference>
<proteinExistence type="predicted"/>
<dbReference type="PRINTS" id="PR00038">
    <property type="entry name" value="HTHLUXR"/>
</dbReference>
<dbReference type="OrthoDB" id="9797341at2"/>
<dbReference type="RefSeq" id="WP_085472632.1">
    <property type="nucleotide sequence ID" value="NZ_CP038029.1"/>
</dbReference>
<dbReference type="AlphaFoldDB" id="A0A1X7JMG3"/>
<dbReference type="PANTHER" id="PTHR43214">
    <property type="entry name" value="TWO-COMPONENT RESPONSE REGULATOR"/>
    <property type="match status" value="1"/>
</dbReference>
<dbReference type="InterPro" id="IPR001789">
    <property type="entry name" value="Sig_transdc_resp-reg_receiver"/>
</dbReference>
<dbReference type="PROSITE" id="PS00622">
    <property type="entry name" value="HTH_LUXR_1"/>
    <property type="match status" value="1"/>
</dbReference>
<dbReference type="Gene3D" id="3.40.50.2300">
    <property type="match status" value="1"/>
</dbReference>
<dbReference type="InterPro" id="IPR039420">
    <property type="entry name" value="WalR-like"/>
</dbReference>
<dbReference type="CDD" id="cd17535">
    <property type="entry name" value="REC_NarL-like"/>
    <property type="match status" value="1"/>
</dbReference>
<keyword evidence="1" id="KW-0597">Phosphoprotein</keyword>
<keyword evidence="4" id="KW-1185">Reference proteome</keyword>
<protein>
    <submittedName>
        <fullName evidence="3">Two component transcriptional regulator, LuxR family</fullName>
    </submittedName>
</protein>
<dbReference type="InterPro" id="IPR011006">
    <property type="entry name" value="CheY-like_superfamily"/>
</dbReference>